<dbReference type="FunFam" id="1.10.1200.10:FF:000005">
    <property type="entry name" value="Nonribosomal peptide synthetase 1"/>
    <property type="match status" value="1"/>
</dbReference>
<dbReference type="GO" id="GO:0044550">
    <property type="term" value="P:secondary metabolite biosynthetic process"/>
    <property type="evidence" value="ECO:0007669"/>
    <property type="project" value="TreeGrafter"/>
</dbReference>
<dbReference type="AlphaFoldDB" id="A0A367FL94"/>
<dbReference type="OrthoDB" id="3802848at2"/>
<dbReference type="PROSITE" id="PS00012">
    <property type="entry name" value="PHOSPHOPANTETHEINE"/>
    <property type="match status" value="1"/>
</dbReference>
<keyword evidence="3" id="KW-0597">Phosphoprotein</keyword>
<proteinExistence type="predicted"/>
<keyword evidence="2" id="KW-0596">Phosphopantetheine</keyword>
<dbReference type="Pfam" id="PF00501">
    <property type="entry name" value="AMP-binding"/>
    <property type="match status" value="1"/>
</dbReference>
<evidence type="ECO:0000313" key="6">
    <source>
        <dbReference type="Proteomes" id="UP000253094"/>
    </source>
</evidence>
<dbReference type="GO" id="GO:0005737">
    <property type="term" value="C:cytoplasm"/>
    <property type="evidence" value="ECO:0007669"/>
    <property type="project" value="TreeGrafter"/>
</dbReference>
<dbReference type="InterPro" id="IPR000873">
    <property type="entry name" value="AMP-dep_synth/lig_dom"/>
</dbReference>
<reference evidence="5 6" key="1">
    <citation type="submission" date="2018-06" db="EMBL/GenBank/DDBJ databases">
        <title>Sphaerisporangium craniellae sp. nov., isolated from a marine sponge in the South China Sea.</title>
        <authorList>
            <person name="Li L."/>
        </authorList>
    </citation>
    <scope>NUCLEOTIDE SEQUENCE [LARGE SCALE GENOMIC DNA]</scope>
    <source>
        <strain evidence="5 6">CCTCC AA 208026</strain>
    </source>
</reference>
<dbReference type="Gene3D" id="3.40.50.980">
    <property type="match status" value="2"/>
</dbReference>
<dbReference type="SUPFAM" id="SSF47336">
    <property type="entry name" value="ACP-like"/>
    <property type="match status" value="1"/>
</dbReference>
<dbReference type="Gene3D" id="3.30.300.30">
    <property type="match status" value="1"/>
</dbReference>
<dbReference type="Pfam" id="PF13193">
    <property type="entry name" value="AMP-binding_C"/>
    <property type="match status" value="1"/>
</dbReference>
<dbReference type="SMART" id="SM00823">
    <property type="entry name" value="PKS_PP"/>
    <property type="match status" value="1"/>
</dbReference>
<evidence type="ECO:0000259" key="4">
    <source>
        <dbReference type="PROSITE" id="PS50075"/>
    </source>
</evidence>
<dbReference type="Proteomes" id="UP000253094">
    <property type="component" value="Unassembled WGS sequence"/>
</dbReference>
<dbReference type="InterPro" id="IPR036736">
    <property type="entry name" value="ACP-like_sf"/>
</dbReference>
<dbReference type="PROSITE" id="PS50075">
    <property type="entry name" value="CARRIER"/>
    <property type="match status" value="1"/>
</dbReference>
<gene>
    <name evidence="5" type="ORF">DQ384_10545</name>
</gene>
<accession>A0A367FL94</accession>
<evidence type="ECO:0000313" key="5">
    <source>
        <dbReference type="EMBL" id="RCG31173.1"/>
    </source>
</evidence>
<dbReference type="PANTHER" id="PTHR45527">
    <property type="entry name" value="NONRIBOSOMAL PEPTIDE SYNTHETASE"/>
    <property type="match status" value="1"/>
</dbReference>
<name>A0A367FL94_9ACTN</name>
<sequence length="599" mass="63833">MTGSSSATATRPFAVVSAGVRWWAQVQPDQHAVVSGGEVLTYSDLYGRSSRLAGVLRARGVGKGDLVVLALERSPDLVVAALAVLLAGGAYVGVDVEDPDARLSAVIADSGARLVIAREADAPRFAAGGTWDGDALPAERAWRGDVLPIERAWESDAPALGEGPEVTPDDLCYVLYTSGSTGVPKGVLVPHGGIANLAAWHQDTFDVRPGDRVSQIARPSFDAWALEVWPCLTAGATLHLMEGRLPGSSDALARWISTQGITVCFLTTVLAVDLLDEPVGGSLRVLLTGGEKLHRRPPSGLSYRLYNLYGPTETSVVATYAEVGPEGGTPPIGHPLPGMRAYLLDEERRPVPPGSVGELYIGGTGVAHGYLNRPELTAQRFMPDLVDLGARMYATGDRARELPEGGLAFAGRVDDQVKVRGFRVEPGEVESALLRLDGVREAVVVKSEQADQLVAAVVPDDPADLPDPVGLRRELARDLPDYMVPAVVTLLDALPLTSHGKVDRKALAKRQEPAVREEESGGLRTDTERMLAELWCEVLQVGSVSREDSFFESGGDSLLAIRLASRARQRGLQMVADDLFEYDVLHELAAFVSTASPGT</sequence>
<dbReference type="GO" id="GO:0043041">
    <property type="term" value="P:amino acid activation for nonribosomal peptide biosynthetic process"/>
    <property type="evidence" value="ECO:0007669"/>
    <property type="project" value="TreeGrafter"/>
</dbReference>
<evidence type="ECO:0000256" key="3">
    <source>
        <dbReference type="ARBA" id="ARBA00022553"/>
    </source>
</evidence>
<dbReference type="InterPro" id="IPR006162">
    <property type="entry name" value="Ppantetheine_attach_site"/>
</dbReference>
<dbReference type="Gene3D" id="2.30.38.10">
    <property type="entry name" value="Luciferase, Domain 3"/>
    <property type="match status" value="1"/>
</dbReference>
<dbReference type="InterPro" id="IPR010071">
    <property type="entry name" value="AA_adenyl_dom"/>
</dbReference>
<comment type="cofactor">
    <cofactor evidence="1">
        <name>pantetheine 4'-phosphate</name>
        <dbReference type="ChEBI" id="CHEBI:47942"/>
    </cofactor>
</comment>
<dbReference type="InterPro" id="IPR009081">
    <property type="entry name" value="PP-bd_ACP"/>
</dbReference>
<dbReference type="InterPro" id="IPR020845">
    <property type="entry name" value="AMP-binding_CS"/>
</dbReference>
<dbReference type="EMBL" id="QOIL01000005">
    <property type="protein sequence ID" value="RCG31173.1"/>
    <property type="molecule type" value="Genomic_DNA"/>
</dbReference>
<organism evidence="5 6">
    <name type="scientific">Sphaerisporangium album</name>
    <dbReference type="NCBI Taxonomy" id="509200"/>
    <lineage>
        <taxon>Bacteria</taxon>
        <taxon>Bacillati</taxon>
        <taxon>Actinomycetota</taxon>
        <taxon>Actinomycetes</taxon>
        <taxon>Streptosporangiales</taxon>
        <taxon>Streptosporangiaceae</taxon>
        <taxon>Sphaerisporangium</taxon>
    </lineage>
</organism>
<dbReference type="NCBIfam" id="TIGR01733">
    <property type="entry name" value="AA-adenyl-dom"/>
    <property type="match status" value="1"/>
</dbReference>
<dbReference type="InterPro" id="IPR045851">
    <property type="entry name" value="AMP-bd_C_sf"/>
</dbReference>
<feature type="domain" description="Carrier" evidence="4">
    <location>
        <begin position="522"/>
        <end position="596"/>
    </location>
</feature>
<dbReference type="PROSITE" id="PS00455">
    <property type="entry name" value="AMP_BINDING"/>
    <property type="match status" value="1"/>
</dbReference>
<dbReference type="Pfam" id="PF00550">
    <property type="entry name" value="PP-binding"/>
    <property type="match status" value="1"/>
</dbReference>
<comment type="caution">
    <text evidence="5">The sequence shown here is derived from an EMBL/GenBank/DDBJ whole genome shotgun (WGS) entry which is preliminary data.</text>
</comment>
<dbReference type="InterPro" id="IPR025110">
    <property type="entry name" value="AMP-bd_C"/>
</dbReference>
<dbReference type="Gene3D" id="1.10.1200.10">
    <property type="entry name" value="ACP-like"/>
    <property type="match status" value="1"/>
</dbReference>
<dbReference type="PANTHER" id="PTHR45527:SF1">
    <property type="entry name" value="FATTY ACID SYNTHASE"/>
    <property type="match status" value="1"/>
</dbReference>
<protein>
    <submittedName>
        <fullName evidence="5">Amino acid adenylation domain-containing protein</fullName>
    </submittedName>
</protein>
<dbReference type="GO" id="GO:0031177">
    <property type="term" value="F:phosphopantetheine binding"/>
    <property type="evidence" value="ECO:0007669"/>
    <property type="project" value="InterPro"/>
</dbReference>
<evidence type="ECO:0000256" key="2">
    <source>
        <dbReference type="ARBA" id="ARBA00022450"/>
    </source>
</evidence>
<dbReference type="InterPro" id="IPR020806">
    <property type="entry name" value="PKS_PP-bd"/>
</dbReference>
<keyword evidence="6" id="KW-1185">Reference proteome</keyword>
<evidence type="ECO:0000256" key="1">
    <source>
        <dbReference type="ARBA" id="ARBA00001957"/>
    </source>
</evidence>
<dbReference type="SUPFAM" id="SSF56801">
    <property type="entry name" value="Acetyl-CoA synthetase-like"/>
    <property type="match status" value="1"/>
</dbReference>
<dbReference type="CDD" id="cd05930">
    <property type="entry name" value="A_NRPS"/>
    <property type="match status" value="1"/>
</dbReference>